<dbReference type="Proteomes" id="UP000248961">
    <property type="component" value="Unassembled WGS sequence"/>
</dbReference>
<proteinExistence type="predicted"/>
<feature type="region of interest" description="Disordered" evidence="1">
    <location>
        <begin position="1"/>
        <end position="295"/>
    </location>
</feature>
<dbReference type="VEuPathDB" id="FungiDB:BO97DRAFT_400405"/>
<evidence type="ECO:0000313" key="3">
    <source>
        <dbReference type="Proteomes" id="UP000248961"/>
    </source>
</evidence>
<dbReference type="RefSeq" id="XP_025546483.1">
    <property type="nucleotide sequence ID" value="XM_025694291.1"/>
</dbReference>
<evidence type="ECO:0008006" key="4">
    <source>
        <dbReference type="Google" id="ProtNLM"/>
    </source>
</evidence>
<feature type="compositionally biased region" description="Low complexity" evidence="1">
    <location>
        <begin position="83"/>
        <end position="92"/>
    </location>
</feature>
<protein>
    <recommendedName>
        <fullName evidence="4">Serine/arginine repetitive matrix protein 1</fullName>
    </recommendedName>
</protein>
<feature type="compositionally biased region" description="Basic residues" evidence="1">
    <location>
        <begin position="26"/>
        <end position="38"/>
    </location>
</feature>
<sequence>MDWDRSRRFDDHRGGESYRPAGSRGYIRRSRSPSRIHSPRLVADTWVPSNRTYGRARSRSPALRRRSSRSPPFYSRDTVMGPYSKTSSPTRRYSPRREGRNRSPPQLLWQSRSPYGGEMARGRSTPRRLREPSPPGQDFRQPRRERPSLPTDKYAKAELSVRDGSGRMPPLPRPRSPLHPTRRERVSDIVTFQKRLSPSARGDPSPMRTSASGSLPNSRRSSPINERPGTFPHQIRDRSPSHCTPSRCHSKHSDLSNRRDARVRPKDKASLEEAKPMLPAIEQANITERRNPDRADMRRSFDTAEISQTPVLYSGNVPTQPKAYNSMPTQAPPSGPSHGLKALPQQIRGSSISLLSAPTRPRGGANFKENPWTASTARRGGLSAGLHGAPPTGPRSSLSATGSVVESNRPSSGRQSSVTGITHSRLQRFSSQLSGLRAVIPEGKPLPLGLDASIEKRLSLLETDRDRLVEQATDNQRLNRLGARDWDRLDRESSICALKSELAEGHLQRISDSDSMHIGMTF</sequence>
<feature type="compositionally biased region" description="Polar residues" evidence="1">
    <location>
        <begin position="207"/>
        <end position="224"/>
    </location>
</feature>
<accession>A0A395HIK3</accession>
<gene>
    <name evidence="2" type="ORF">BO97DRAFT_400405</name>
</gene>
<feature type="compositionally biased region" description="Basic and acidic residues" evidence="1">
    <location>
        <begin position="1"/>
        <end position="16"/>
    </location>
</feature>
<name>A0A395HIK3_ASPHC</name>
<feature type="compositionally biased region" description="Basic and acidic residues" evidence="1">
    <location>
        <begin position="140"/>
        <end position="165"/>
    </location>
</feature>
<keyword evidence="3" id="KW-1185">Reference proteome</keyword>
<evidence type="ECO:0000256" key="1">
    <source>
        <dbReference type="SAM" id="MobiDB-lite"/>
    </source>
</evidence>
<dbReference type="STRING" id="1450537.A0A395HIK3"/>
<feature type="compositionally biased region" description="Basic and acidic residues" evidence="1">
    <location>
        <begin position="251"/>
        <end position="275"/>
    </location>
</feature>
<reference evidence="2 3" key="1">
    <citation type="submission" date="2018-02" db="EMBL/GenBank/DDBJ databases">
        <title>The genomes of Aspergillus section Nigri reveals drivers in fungal speciation.</title>
        <authorList>
            <consortium name="DOE Joint Genome Institute"/>
            <person name="Vesth T.C."/>
            <person name="Nybo J."/>
            <person name="Theobald S."/>
            <person name="Brandl J."/>
            <person name="Frisvad J.C."/>
            <person name="Nielsen K.F."/>
            <person name="Lyhne E.K."/>
            <person name="Kogle M.E."/>
            <person name="Kuo A."/>
            <person name="Riley R."/>
            <person name="Clum A."/>
            <person name="Nolan M."/>
            <person name="Lipzen A."/>
            <person name="Salamov A."/>
            <person name="Henrissat B."/>
            <person name="Wiebenga A."/>
            <person name="De vries R.P."/>
            <person name="Grigoriev I.V."/>
            <person name="Mortensen U.H."/>
            <person name="Andersen M.R."/>
            <person name="Baker S.E."/>
        </authorList>
    </citation>
    <scope>NUCLEOTIDE SEQUENCE [LARGE SCALE GENOMIC DNA]</scope>
    <source>
        <strain evidence="2 3">CBS 101889</strain>
    </source>
</reference>
<feature type="compositionally biased region" description="Polar residues" evidence="1">
    <location>
        <begin position="394"/>
        <end position="423"/>
    </location>
</feature>
<dbReference type="GeneID" id="37198580"/>
<dbReference type="OrthoDB" id="5424692at2759"/>
<feature type="compositionally biased region" description="Basic residues" evidence="1">
    <location>
        <begin position="54"/>
        <end position="68"/>
    </location>
</feature>
<dbReference type="EMBL" id="KZ824335">
    <property type="protein sequence ID" value="RAL07329.1"/>
    <property type="molecule type" value="Genomic_DNA"/>
</dbReference>
<feature type="region of interest" description="Disordered" evidence="1">
    <location>
        <begin position="355"/>
        <end position="423"/>
    </location>
</feature>
<organism evidence="2 3">
    <name type="scientific">Aspergillus homomorphus (strain CBS 101889)</name>
    <dbReference type="NCBI Taxonomy" id="1450537"/>
    <lineage>
        <taxon>Eukaryota</taxon>
        <taxon>Fungi</taxon>
        <taxon>Dikarya</taxon>
        <taxon>Ascomycota</taxon>
        <taxon>Pezizomycotina</taxon>
        <taxon>Eurotiomycetes</taxon>
        <taxon>Eurotiomycetidae</taxon>
        <taxon>Eurotiales</taxon>
        <taxon>Aspergillaceae</taxon>
        <taxon>Aspergillus</taxon>
        <taxon>Aspergillus subgen. Circumdati</taxon>
    </lineage>
</organism>
<evidence type="ECO:0000313" key="2">
    <source>
        <dbReference type="EMBL" id="RAL07329.1"/>
    </source>
</evidence>
<dbReference type="AlphaFoldDB" id="A0A395HIK3"/>